<dbReference type="EMBL" id="GBXM01035911">
    <property type="protein sequence ID" value="JAH72666.1"/>
    <property type="molecule type" value="Transcribed_RNA"/>
</dbReference>
<protein>
    <submittedName>
        <fullName evidence="1">Uncharacterized protein</fullName>
    </submittedName>
</protein>
<reference evidence="1" key="1">
    <citation type="submission" date="2014-11" db="EMBL/GenBank/DDBJ databases">
        <authorList>
            <person name="Amaro Gonzalez C."/>
        </authorList>
    </citation>
    <scope>NUCLEOTIDE SEQUENCE</scope>
</reference>
<proteinExistence type="predicted"/>
<evidence type="ECO:0000313" key="1">
    <source>
        <dbReference type="EMBL" id="JAH72666.1"/>
    </source>
</evidence>
<organism evidence="1">
    <name type="scientific">Anguilla anguilla</name>
    <name type="common">European freshwater eel</name>
    <name type="synonym">Muraena anguilla</name>
    <dbReference type="NCBI Taxonomy" id="7936"/>
    <lineage>
        <taxon>Eukaryota</taxon>
        <taxon>Metazoa</taxon>
        <taxon>Chordata</taxon>
        <taxon>Craniata</taxon>
        <taxon>Vertebrata</taxon>
        <taxon>Euteleostomi</taxon>
        <taxon>Actinopterygii</taxon>
        <taxon>Neopterygii</taxon>
        <taxon>Teleostei</taxon>
        <taxon>Anguilliformes</taxon>
        <taxon>Anguillidae</taxon>
        <taxon>Anguilla</taxon>
    </lineage>
</organism>
<dbReference type="AlphaFoldDB" id="A0A0E9V3T4"/>
<reference evidence="1" key="2">
    <citation type="journal article" date="2015" name="Fish Shellfish Immunol.">
        <title>Early steps in the European eel (Anguilla anguilla)-Vibrio vulnificus interaction in the gills: Role of the RtxA13 toxin.</title>
        <authorList>
            <person name="Callol A."/>
            <person name="Pajuelo D."/>
            <person name="Ebbesson L."/>
            <person name="Teles M."/>
            <person name="MacKenzie S."/>
            <person name="Amaro C."/>
        </authorList>
    </citation>
    <scope>NUCLEOTIDE SEQUENCE</scope>
</reference>
<accession>A0A0E9V3T4</accession>
<name>A0A0E9V3T4_ANGAN</name>
<sequence>MAAFPLPLFFQTPWFLFLRVLF</sequence>